<sequence>MDNKFLKVLLDLRIALGELSAAIVNIDKAINGLMALEIELRDGDRKD</sequence>
<evidence type="ECO:0000313" key="2">
    <source>
        <dbReference type="EMBL" id="QJA80234.1"/>
    </source>
</evidence>
<organism evidence="2">
    <name type="scientific">viral metagenome</name>
    <dbReference type="NCBI Taxonomy" id="1070528"/>
    <lineage>
        <taxon>unclassified sequences</taxon>
        <taxon>metagenomes</taxon>
        <taxon>organismal metagenomes</taxon>
    </lineage>
</organism>
<reference evidence="2" key="1">
    <citation type="submission" date="2020-03" db="EMBL/GenBank/DDBJ databases">
        <title>The deep terrestrial virosphere.</title>
        <authorList>
            <person name="Holmfeldt K."/>
            <person name="Nilsson E."/>
            <person name="Simone D."/>
            <person name="Lopez-Fernandez M."/>
            <person name="Wu X."/>
            <person name="de Brujin I."/>
            <person name="Lundin D."/>
            <person name="Andersson A."/>
            <person name="Bertilsson S."/>
            <person name="Dopson M."/>
        </authorList>
    </citation>
    <scope>NUCLEOTIDE SEQUENCE</scope>
    <source>
        <strain evidence="2">MM415A00757</strain>
        <strain evidence="1">MM415B00458</strain>
    </source>
</reference>
<evidence type="ECO:0000313" key="1">
    <source>
        <dbReference type="EMBL" id="QJA64889.1"/>
    </source>
</evidence>
<dbReference type="AlphaFoldDB" id="A0A6M3KF01"/>
<name>A0A6M3KF01_9ZZZZ</name>
<dbReference type="EMBL" id="MT141528">
    <property type="protein sequence ID" value="QJA64889.1"/>
    <property type="molecule type" value="Genomic_DNA"/>
</dbReference>
<accession>A0A6M3KF01</accession>
<dbReference type="EMBL" id="MT142413">
    <property type="protein sequence ID" value="QJA80234.1"/>
    <property type="molecule type" value="Genomic_DNA"/>
</dbReference>
<proteinExistence type="predicted"/>
<gene>
    <name evidence="2" type="ORF">MM415A00757_0003</name>
    <name evidence="1" type="ORF">MM415B00458_0040</name>
</gene>
<protein>
    <submittedName>
        <fullName evidence="2">Uncharacterized protein</fullName>
    </submittedName>
</protein>